<evidence type="ECO:0000256" key="1">
    <source>
        <dbReference type="ARBA" id="ARBA00006249"/>
    </source>
</evidence>
<keyword evidence="2" id="KW-0719">Serine esterase</keyword>
<dbReference type="InterPro" id="IPR029058">
    <property type="entry name" value="AB_hydrolase_fold"/>
</dbReference>
<evidence type="ECO:0008006" key="11">
    <source>
        <dbReference type="Google" id="ProtNLM"/>
    </source>
</evidence>
<dbReference type="PANTHER" id="PTHR33938:SF15">
    <property type="entry name" value="FERULOYL ESTERASE B-RELATED"/>
    <property type="match status" value="1"/>
</dbReference>
<evidence type="ECO:0000256" key="4">
    <source>
        <dbReference type="ARBA" id="ARBA00022729"/>
    </source>
</evidence>
<accession>A0A1F6V9R2</accession>
<keyword evidence="3" id="KW-0479">Metal-binding</keyword>
<keyword evidence="4 8" id="KW-0732">Signal</keyword>
<evidence type="ECO:0000256" key="7">
    <source>
        <dbReference type="ARBA" id="ARBA00023157"/>
    </source>
</evidence>
<evidence type="ECO:0000256" key="6">
    <source>
        <dbReference type="ARBA" id="ARBA00022837"/>
    </source>
</evidence>
<feature type="signal peptide" evidence="8">
    <location>
        <begin position="1"/>
        <end position="25"/>
    </location>
</feature>
<dbReference type="GO" id="GO:0046872">
    <property type="term" value="F:metal ion binding"/>
    <property type="evidence" value="ECO:0007669"/>
    <property type="project" value="UniProtKB-KW"/>
</dbReference>
<evidence type="ECO:0000256" key="8">
    <source>
        <dbReference type="SAM" id="SignalP"/>
    </source>
</evidence>
<dbReference type="Proteomes" id="UP000179076">
    <property type="component" value="Unassembled WGS sequence"/>
</dbReference>
<name>A0A1F6V9R2_9PROT</name>
<keyword evidence="7" id="KW-1015">Disulfide bond</keyword>
<protein>
    <recommendedName>
        <fullName evidence="11">Feruloyl esterase</fullName>
    </recommendedName>
</protein>
<reference evidence="9 10" key="1">
    <citation type="journal article" date="2016" name="Nat. Commun.">
        <title>Thousands of microbial genomes shed light on interconnected biogeochemical processes in an aquifer system.</title>
        <authorList>
            <person name="Anantharaman K."/>
            <person name="Brown C.T."/>
            <person name="Hug L.A."/>
            <person name="Sharon I."/>
            <person name="Castelle C.J."/>
            <person name="Probst A.J."/>
            <person name="Thomas B.C."/>
            <person name="Singh A."/>
            <person name="Wilkins M.J."/>
            <person name="Karaoz U."/>
            <person name="Brodie E.L."/>
            <person name="Williams K.H."/>
            <person name="Hubbard S.S."/>
            <person name="Banfield J.F."/>
        </authorList>
    </citation>
    <scope>NUCLEOTIDE SEQUENCE [LARGE SCALE GENOMIC DNA]</scope>
</reference>
<evidence type="ECO:0000256" key="2">
    <source>
        <dbReference type="ARBA" id="ARBA00022487"/>
    </source>
</evidence>
<dbReference type="Pfam" id="PF07519">
    <property type="entry name" value="Tannase"/>
    <property type="match status" value="2"/>
</dbReference>
<comment type="caution">
    <text evidence="9">The sequence shown here is derived from an EMBL/GenBank/DDBJ whole genome shotgun (WGS) entry which is preliminary data.</text>
</comment>
<evidence type="ECO:0000256" key="3">
    <source>
        <dbReference type="ARBA" id="ARBA00022723"/>
    </source>
</evidence>
<evidence type="ECO:0000256" key="5">
    <source>
        <dbReference type="ARBA" id="ARBA00022801"/>
    </source>
</evidence>
<proteinExistence type="inferred from homology"/>
<dbReference type="SUPFAM" id="SSF53474">
    <property type="entry name" value="alpha/beta-Hydrolases"/>
    <property type="match status" value="1"/>
</dbReference>
<dbReference type="PANTHER" id="PTHR33938">
    <property type="entry name" value="FERULOYL ESTERASE B-RELATED"/>
    <property type="match status" value="1"/>
</dbReference>
<organism evidence="9 10">
    <name type="scientific">Candidatus Muproteobacteria bacterium RBG_16_60_9</name>
    <dbReference type="NCBI Taxonomy" id="1817755"/>
    <lineage>
        <taxon>Bacteria</taxon>
        <taxon>Pseudomonadati</taxon>
        <taxon>Pseudomonadota</taxon>
        <taxon>Candidatus Muproteobacteria</taxon>
    </lineage>
</organism>
<evidence type="ECO:0000313" key="10">
    <source>
        <dbReference type="Proteomes" id="UP000179076"/>
    </source>
</evidence>
<keyword evidence="6" id="KW-0106">Calcium</keyword>
<keyword evidence="5" id="KW-0378">Hydrolase</keyword>
<dbReference type="Gene3D" id="3.40.50.1820">
    <property type="entry name" value="alpha/beta hydrolase"/>
    <property type="match status" value="1"/>
</dbReference>
<gene>
    <name evidence="9" type="ORF">A2W18_02115</name>
</gene>
<feature type="chain" id="PRO_5009527183" description="Feruloyl esterase" evidence="8">
    <location>
        <begin position="26"/>
        <end position="584"/>
    </location>
</feature>
<dbReference type="AlphaFoldDB" id="A0A1F6V9R2"/>
<dbReference type="InterPro" id="IPR011118">
    <property type="entry name" value="Tannase/feruloyl_esterase"/>
</dbReference>
<comment type="similarity">
    <text evidence="1">Belongs to the tannase family.</text>
</comment>
<evidence type="ECO:0000313" key="9">
    <source>
        <dbReference type="EMBL" id="OGI66332.1"/>
    </source>
</evidence>
<dbReference type="GO" id="GO:0052689">
    <property type="term" value="F:carboxylic ester hydrolase activity"/>
    <property type="evidence" value="ECO:0007669"/>
    <property type="project" value="UniProtKB-KW"/>
</dbReference>
<sequence>MRNALWLSVFSACAVLGLVTTSATATLSYSSAQRCLDLASAPIHDTTITLAQLNPASATLPEHCEIIGVIDQRTGPVDGQAYAIRFHLRMPTDWNSRFFYSGGGGTDGNLGNANAPQIQQGYAVVSTDSGHDNAANTSVVAGSFQFGFDPQARSDYGYNGPARVTQTAKTIIKKFYRRSPSYSYFAGCSEGGREGLMLSQRYPDFFDGIVAGNPGMDLPKAAVAEAWDSQAFARAARATTPFGNPDLASSFTDAELTAVANGILAACDAKDGLADGMVFNPFACHFDPATLGPGGTGELSEAQVVALKTVFGGAKNSSGKSLYAGWVWDPGVAAFGWRQWKIGPIAPGFPLPGNSAINVTLGGGALPFIFTTPPNSMTGGTDLAAGATIVTANPLGMPGATNFADAFVPWVLSFNMDSDAPKIFARSGVYRESAMDFMGTSSTNYRKFSNHGGKLIVYTGQADPVFSTKYHLDWYHALIARNGGLRGTQRFARLFMVPGMNHCGGGPATSQFDAFAAVVDWVEQGKAPNSIEGTAPANTPWPGRTRPLCAYPKQARYLGAGSIEDAANFRCDYPFFDWHWHGHH</sequence>
<dbReference type="EMBL" id="MFSP01000090">
    <property type="protein sequence ID" value="OGI66332.1"/>
    <property type="molecule type" value="Genomic_DNA"/>
</dbReference>